<dbReference type="InterPro" id="IPR009045">
    <property type="entry name" value="Zn_M74/Hedgehog-like"/>
</dbReference>
<gene>
    <name evidence="2" type="ORF">SCD92_13320</name>
</gene>
<dbReference type="Proteomes" id="UP001273505">
    <property type="component" value="Unassembled WGS sequence"/>
</dbReference>
<feature type="domain" description="D-alanyl-D-alanine carboxypeptidase-like core" evidence="1">
    <location>
        <begin position="26"/>
        <end position="177"/>
    </location>
</feature>
<name>A0ABU4RZQ6_9GAMM</name>
<dbReference type="SUPFAM" id="SSF55166">
    <property type="entry name" value="Hedgehog/DD-peptidase"/>
    <property type="match status" value="1"/>
</dbReference>
<accession>A0ABU4RZQ6</accession>
<dbReference type="PANTHER" id="PTHR34385:SF1">
    <property type="entry name" value="PEPTIDOGLYCAN L-ALANYL-D-GLUTAMATE ENDOPEPTIDASE CWLK"/>
    <property type="match status" value="1"/>
</dbReference>
<evidence type="ECO:0000313" key="2">
    <source>
        <dbReference type="EMBL" id="MDX6850348.1"/>
    </source>
</evidence>
<proteinExistence type="predicted"/>
<dbReference type="CDD" id="cd14847">
    <property type="entry name" value="DD-carboxypeptidase_like"/>
    <property type="match status" value="1"/>
</dbReference>
<dbReference type="Gene3D" id="3.30.1380.10">
    <property type="match status" value="1"/>
</dbReference>
<comment type="caution">
    <text evidence="2">The sequence shown here is derived from an EMBL/GenBank/DDBJ whole genome shotgun (WGS) entry which is preliminary data.</text>
</comment>
<evidence type="ECO:0000259" key="1">
    <source>
        <dbReference type="Pfam" id="PF02557"/>
    </source>
</evidence>
<keyword evidence="3" id="KW-1185">Reference proteome</keyword>
<dbReference type="Pfam" id="PF02557">
    <property type="entry name" value="VanY"/>
    <property type="match status" value="1"/>
</dbReference>
<organism evidence="2 3">
    <name type="scientific">Gilvimarinus gilvus</name>
    <dbReference type="NCBI Taxonomy" id="3058038"/>
    <lineage>
        <taxon>Bacteria</taxon>
        <taxon>Pseudomonadati</taxon>
        <taxon>Pseudomonadota</taxon>
        <taxon>Gammaproteobacteria</taxon>
        <taxon>Cellvibrionales</taxon>
        <taxon>Cellvibrionaceae</taxon>
        <taxon>Gilvimarinus</taxon>
    </lineage>
</organism>
<reference evidence="2 3" key="1">
    <citation type="submission" date="2023-11" db="EMBL/GenBank/DDBJ databases">
        <title>Gilvimarinus fulvus sp. nov., isolated from the surface of Kelp.</title>
        <authorList>
            <person name="Sun Y.Y."/>
            <person name="Gong Y."/>
            <person name="Du Z.J."/>
        </authorList>
    </citation>
    <scope>NUCLEOTIDE SEQUENCE [LARGE SCALE GENOMIC DNA]</scope>
    <source>
        <strain evidence="2 3">SDUM040013</strain>
    </source>
</reference>
<dbReference type="InterPro" id="IPR003709">
    <property type="entry name" value="VanY-like_core_dom"/>
</dbReference>
<dbReference type="EMBL" id="JAXAFO010000023">
    <property type="protein sequence ID" value="MDX6850348.1"/>
    <property type="molecule type" value="Genomic_DNA"/>
</dbReference>
<dbReference type="InterPro" id="IPR052179">
    <property type="entry name" value="DD-CPase-like"/>
</dbReference>
<dbReference type="RefSeq" id="WP_302722312.1">
    <property type="nucleotide sequence ID" value="NZ_JAULRU010000514.1"/>
</dbReference>
<sequence length="226" mass="25278">MCYSLIERQALGLDDTHLVEFCATAKVHRDLVQPLSDLYEGLRPFGCKLAVASGFRSFERQLAIFNAKASGERAILDDLGNVIDIRLLSKRETLWAILRFSALPGASRHHWGTDIDVYDKAAVSEGYRLQLVASEYDCHGVFRVLGRALPACLENCGFYRPYTQDKNGVAPEPWHLSCSELAEPFAKALTKELLSEQLAQTDILLKSEILNNIDEIYRRFVAVGAS</sequence>
<evidence type="ECO:0000313" key="3">
    <source>
        <dbReference type="Proteomes" id="UP001273505"/>
    </source>
</evidence>
<protein>
    <submittedName>
        <fullName evidence="2">M15 family metallopeptidase</fullName>
    </submittedName>
</protein>
<dbReference type="PANTHER" id="PTHR34385">
    <property type="entry name" value="D-ALANYL-D-ALANINE CARBOXYPEPTIDASE"/>
    <property type="match status" value="1"/>
</dbReference>